<organism evidence="3 4">
    <name type="scientific">Triparma laevis f. inornata</name>
    <dbReference type="NCBI Taxonomy" id="1714386"/>
    <lineage>
        <taxon>Eukaryota</taxon>
        <taxon>Sar</taxon>
        <taxon>Stramenopiles</taxon>
        <taxon>Ochrophyta</taxon>
        <taxon>Bolidophyceae</taxon>
        <taxon>Parmales</taxon>
        <taxon>Triparmaceae</taxon>
        <taxon>Triparma</taxon>
    </lineage>
</organism>
<evidence type="ECO:0000259" key="2">
    <source>
        <dbReference type="Pfam" id="PF03109"/>
    </source>
</evidence>
<evidence type="ECO:0000313" key="3">
    <source>
        <dbReference type="EMBL" id="GMH72000.1"/>
    </source>
</evidence>
<evidence type="ECO:0000313" key="4">
    <source>
        <dbReference type="Proteomes" id="UP001162640"/>
    </source>
</evidence>
<comment type="caution">
    <text evidence="3">The sequence shown here is derived from an EMBL/GenBank/DDBJ whole genome shotgun (WGS) entry which is preliminary data.</text>
</comment>
<evidence type="ECO:0000256" key="1">
    <source>
        <dbReference type="SAM" id="MobiDB-lite"/>
    </source>
</evidence>
<feature type="domain" description="ABC1 atypical kinase-like" evidence="2">
    <location>
        <begin position="163"/>
        <end position="318"/>
    </location>
</feature>
<sequence>MLSRLRPLISSFPVRGPHPSSFPRLKPLGGAGRRSTTTTNVTSTTNNNTLKRFTIPFAFLTTSTSLYCYKNDLTFTHISRTAYLLTSLTPMLTSWYIIKLKTYVLHLNSEENRKLEQEFHDKYHALPLKIILNLRGFYIKAGQVICSNPNILPEQYINSLRVLQKDVPPLPVREIKKIIESELGKKFSDIFKNFDNECIGAASIGQVHSARLVHNGKGVVIKIQYPEVEDFFEIDFRTTLFVLSWVDEGMVDIVKGIQGNFMREFDYLREINNLKIMKERIEDEGVFKNVTFPKPKEEFCTRKVIVMEKIEGQTITEIGDRLFNEVARVSGYSKEDFKKLVKKSLKNPEKQQQFSDSYSKLSTTMEKAVTYTRFGLNLRNYLHTLISSLYNSTYILPYLFNGNLSPKLIFVPPSGPNLMTLLWNVHGYQIFEKGAFNSDPHSGNILVEEDGGRVGLIDYGQVCFLEEEWRVNFAKYIIAIDEENKEEVRRLWTNLGNEFIWKETGEVNPLNETFACALCHFGGPPGIVKGIKMLGFKSIRELKDVNDKIKITQCKPEYGMLQRCCFCLLGVAQQVGVFGQGCVPCKMLRPSAEKYLKSISK</sequence>
<dbReference type="AlphaFoldDB" id="A0A9W7ALD2"/>
<dbReference type="PANTHER" id="PTHR43173">
    <property type="entry name" value="ABC1 FAMILY PROTEIN"/>
    <property type="match status" value="1"/>
</dbReference>
<reference evidence="4" key="1">
    <citation type="journal article" date="2023" name="Commun. Biol.">
        <title>Genome analysis of Parmales, the sister group of diatoms, reveals the evolutionary specialization of diatoms from phago-mixotrophs to photoautotrophs.</title>
        <authorList>
            <person name="Ban H."/>
            <person name="Sato S."/>
            <person name="Yoshikawa S."/>
            <person name="Yamada K."/>
            <person name="Nakamura Y."/>
            <person name="Ichinomiya M."/>
            <person name="Sato N."/>
            <person name="Blanc-Mathieu R."/>
            <person name="Endo H."/>
            <person name="Kuwata A."/>
            <person name="Ogata H."/>
        </authorList>
    </citation>
    <scope>NUCLEOTIDE SEQUENCE [LARGE SCALE GENOMIC DNA]</scope>
</reference>
<dbReference type="PANTHER" id="PTHR43173:SF34">
    <property type="entry name" value="ABC1 ATYPICAL KINASE-LIKE DOMAIN-CONTAINING PROTEIN"/>
    <property type="match status" value="1"/>
</dbReference>
<gene>
    <name evidence="3" type="ORF">TL16_g05805</name>
</gene>
<dbReference type="Pfam" id="PF03109">
    <property type="entry name" value="ABC1"/>
    <property type="match status" value="2"/>
</dbReference>
<name>A0A9W7ALD2_9STRA</name>
<accession>A0A9W7ALD2</accession>
<dbReference type="InterPro" id="IPR011009">
    <property type="entry name" value="Kinase-like_dom_sf"/>
</dbReference>
<dbReference type="CDD" id="cd05121">
    <property type="entry name" value="ABC1_ADCK3-like"/>
    <property type="match status" value="1"/>
</dbReference>
<feature type="compositionally biased region" description="Low complexity" evidence="1">
    <location>
        <begin position="35"/>
        <end position="44"/>
    </location>
</feature>
<feature type="domain" description="ABC1 atypical kinase-like" evidence="2">
    <location>
        <begin position="419"/>
        <end position="490"/>
    </location>
</feature>
<dbReference type="InterPro" id="IPR051130">
    <property type="entry name" value="Mito_struct-func_regulator"/>
</dbReference>
<dbReference type="EMBL" id="BLQM01000171">
    <property type="protein sequence ID" value="GMH72000.1"/>
    <property type="molecule type" value="Genomic_DNA"/>
</dbReference>
<dbReference type="SUPFAM" id="SSF56112">
    <property type="entry name" value="Protein kinase-like (PK-like)"/>
    <property type="match status" value="1"/>
</dbReference>
<dbReference type="Proteomes" id="UP001162640">
    <property type="component" value="Unassembled WGS sequence"/>
</dbReference>
<dbReference type="InterPro" id="IPR004147">
    <property type="entry name" value="ABC1_dom"/>
</dbReference>
<feature type="region of interest" description="Disordered" evidence="1">
    <location>
        <begin position="19"/>
        <end position="44"/>
    </location>
</feature>
<protein>
    <recommendedName>
        <fullName evidence="2">ABC1 atypical kinase-like domain-containing protein</fullName>
    </recommendedName>
</protein>
<proteinExistence type="predicted"/>